<keyword evidence="5" id="KW-1185">Reference proteome</keyword>
<dbReference type="GO" id="GO:0005634">
    <property type="term" value="C:nucleus"/>
    <property type="evidence" value="ECO:0007669"/>
    <property type="project" value="TreeGrafter"/>
</dbReference>
<reference evidence="5" key="1">
    <citation type="journal article" date="2017" name="Nat. Ecol. Evol.">
        <title>Genome expansion and lineage-specific genetic innovations in the forest pathogenic fungi Armillaria.</title>
        <authorList>
            <person name="Sipos G."/>
            <person name="Prasanna A.N."/>
            <person name="Walter M.C."/>
            <person name="O'Connor E."/>
            <person name="Balint B."/>
            <person name="Krizsan K."/>
            <person name="Kiss B."/>
            <person name="Hess J."/>
            <person name="Varga T."/>
            <person name="Slot J."/>
            <person name="Riley R."/>
            <person name="Boka B."/>
            <person name="Rigling D."/>
            <person name="Barry K."/>
            <person name="Lee J."/>
            <person name="Mihaltcheva S."/>
            <person name="LaButti K."/>
            <person name="Lipzen A."/>
            <person name="Waldron R."/>
            <person name="Moloney N.M."/>
            <person name="Sperisen C."/>
            <person name="Kredics L."/>
            <person name="Vagvoelgyi C."/>
            <person name="Patrignani A."/>
            <person name="Fitzpatrick D."/>
            <person name="Nagy I."/>
            <person name="Doyle S."/>
            <person name="Anderson J.B."/>
            <person name="Grigoriev I.V."/>
            <person name="Gueldener U."/>
            <person name="Muensterkoetter M."/>
            <person name="Nagy L.G."/>
        </authorList>
    </citation>
    <scope>NUCLEOTIDE SEQUENCE [LARGE SCALE GENOMIC DNA]</scope>
    <source>
        <strain evidence="5">C18/9</strain>
    </source>
</reference>
<dbReference type="AlphaFoldDB" id="A0A284RKV1"/>
<dbReference type="PANTHER" id="PTHR46403:SF1">
    <property type="entry name" value="TP53-REGULATED INHIBITOR OF APOPTOSIS 1"/>
    <property type="match status" value="1"/>
</dbReference>
<gene>
    <name evidence="4" type="ORF">ARMOST_12752</name>
</gene>
<dbReference type="GO" id="GO:0005758">
    <property type="term" value="C:mitochondrial intermembrane space"/>
    <property type="evidence" value="ECO:0007669"/>
    <property type="project" value="TreeGrafter"/>
</dbReference>
<proteinExistence type="inferred from homology"/>
<evidence type="ECO:0008006" key="6">
    <source>
        <dbReference type="Google" id="ProtNLM"/>
    </source>
</evidence>
<dbReference type="OrthoDB" id="19091at2759"/>
<dbReference type="EMBL" id="FUEG01000010">
    <property type="protein sequence ID" value="SJL09374.1"/>
    <property type="molecule type" value="Genomic_DNA"/>
</dbReference>
<dbReference type="GO" id="GO:0045332">
    <property type="term" value="P:phospholipid translocation"/>
    <property type="evidence" value="ECO:0007669"/>
    <property type="project" value="TreeGrafter"/>
</dbReference>
<evidence type="ECO:0000256" key="1">
    <source>
        <dbReference type="ARBA" id="ARBA00006196"/>
    </source>
</evidence>
<dbReference type="GO" id="GO:1990050">
    <property type="term" value="F:phosphatidic acid transfer activity"/>
    <property type="evidence" value="ECO:0007669"/>
    <property type="project" value="TreeGrafter"/>
</dbReference>
<evidence type="ECO:0000256" key="3">
    <source>
        <dbReference type="SAM" id="MobiDB-lite"/>
    </source>
</evidence>
<feature type="compositionally biased region" description="Basic and acidic residues" evidence="3">
    <location>
        <begin position="78"/>
        <end position="89"/>
    </location>
</feature>
<dbReference type="Proteomes" id="UP000219338">
    <property type="component" value="Unassembled WGS sequence"/>
</dbReference>
<dbReference type="InterPro" id="IPR007918">
    <property type="entry name" value="MDM35_apoptosis"/>
</dbReference>
<dbReference type="Pfam" id="PF05254">
    <property type="entry name" value="UPF0203"/>
    <property type="match status" value="1"/>
</dbReference>
<evidence type="ECO:0000313" key="4">
    <source>
        <dbReference type="EMBL" id="SJL09374.1"/>
    </source>
</evidence>
<sequence length="103" mass="11674">MADSLSPECTPLKHKYDSCFNEWFEGYLEPAIAASATQPEREAYSRQQAAEFEAKCGKIWVEYKTCVQNSLKEKGLDHLIQQAREENPLKEPPPGQSTPSDRV</sequence>
<dbReference type="OMA" id="KKYDDCF"/>
<evidence type="ECO:0000256" key="2">
    <source>
        <dbReference type="ARBA" id="ARBA00023157"/>
    </source>
</evidence>
<dbReference type="GO" id="GO:0005829">
    <property type="term" value="C:cytosol"/>
    <property type="evidence" value="ECO:0007669"/>
    <property type="project" value="TreeGrafter"/>
</dbReference>
<name>A0A284RKV1_ARMOS</name>
<organism evidence="4 5">
    <name type="scientific">Armillaria ostoyae</name>
    <name type="common">Armillaria root rot fungus</name>
    <dbReference type="NCBI Taxonomy" id="47428"/>
    <lineage>
        <taxon>Eukaryota</taxon>
        <taxon>Fungi</taxon>
        <taxon>Dikarya</taxon>
        <taxon>Basidiomycota</taxon>
        <taxon>Agaricomycotina</taxon>
        <taxon>Agaricomycetes</taxon>
        <taxon>Agaricomycetidae</taxon>
        <taxon>Agaricales</taxon>
        <taxon>Marasmiineae</taxon>
        <taxon>Physalacriaceae</taxon>
        <taxon>Armillaria</taxon>
    </lineage>
</organism>
<dbReference type="STRING" id="47428.A0A284RKV1"/>
<evidence type="ECO:0000313" key="5">
    <source>
        <dbReference type="Proteomes" id="UP000219338"/>
    </source>
</evidence>
<dbReference type="PANTHER" id="PTHR46403">
    <property type="entry name" value="TP53-REGULATED INHIBITOR OF APOPTOSIS 1"/>
    <property type="match status" value="1"/>
</dbReference>
<protein>
    <recommendedName>
        <fullName evidence="6">Mitochondrial distribution and morphology protein 35</fullName>
    </recommendedName>
</protein>
<keyword evidence="2" id="KW-1015">Disulfide bond</keyword>
<feature type="region of interest" description="Disordered" evidence="3">
    <location>
        <begin position="78"/>
        <end position="103"/>
    </location>
</feature>
<comment type="similarity">
    <text evidence="1">Belongs to the TRIAP1/MDM35 family.</text>
</comment>
<accession>A0A284RKV1</accession>